<dbReference type="EMBL" id="CAJNAP010000055">
    <property type="protein sequence ID" value="CAE6518413.1"/>
    <property type="molecule type" value="Genomic_DNA"/>
</dbReference>
<comment type="caution">
    <text evidence="3">The sequence shown here is derived from an EMBL/GenBank/DDBJ whole genome shotgun (WGS) entry which is preliminary data.</text>
</comment>
<feature type="compositionally biased region" description="Polar residues" evidence="1">
    <location>
        <begin position="208"/>
        <end position="221"/>
    </location>
</feature>
<dbReference type="SUPFAM" id="SSF53335">
    <property type="entry name" value="S-adenosyl-L-methionine-dependent methyltransferases"/>
    <property type="match status" value="1"/>
</dbReference>
<proteinExistence type="predicted"/>
<dbReference type="RefSeq" id="WP_204800449.1">
    <property type="nucleotide sequence ID" value="NZ_CAJNAP010000055.1"/>
</dbReference>
<dbReference type="Pfam" id="PF05050">
    <property type="entry name" value="Methyltransf_21"/>
    <property type="match status" value="1"/>
</dbReference>
<organism evidence="3 4">
    <name type="scientific">Nitrosomonas nitrosa</name>
    <dbReference type="NCBI Taxonomy" id="52442"/>
    <lineage>
        <taxon>Bacteria</taxon>
        <taxon>Pseudomonadati</taxon>
        <taxon>Pseudomonadota</taxon>
        <taxon>Betaproteobacteria</taxon>
        <taxon>Nitrosomonadales</taxon>
        <taxon>Nitrosomonadaceae</taxon>
        <taxon>Nitrosomonas</taxon>
    </lineage>
</organism>
<dbReference type="Gene3D" id="3.40.50.150">
    <property type="entry name" value="Vaccinia Virus protein VP39"/>
    <property type="match status" value="1"/>
</dbReference>
<dbReference type="NCBIfam" id="TIGR01444">
    <property type="entry name" value="fkbM_fam"/>
    <property type="match status" value="1"/>
</dbReference>
<feature type="region of interest" description="Disordered" evidence="1">
    <location>
        <begin position="198"/>
        <end position="228"/>
    </location>
</feature>
<evidence type="ECO:0000256" key="1">
    <source>
        <dbReference type="SAM" id="MobiDB-lite"/>
    </source>
</evidence>
<dbReference type="GO" id="GO:0008168">
    <property type="term" value="F:methyltransferase activity"/>
    <property type="evidence" value="ECO:0007669"/>
    <property type="project" value="UniProtKB-KW"/>
</dbReference>
<sequence length="463" mass="52002">MENRNAKFTTIRAHLQRWLGLTEPVEISNTAAVETASISEVNDETHISNASNIPPAPYDPELLERSRMQWQFGDWNSLTKIDIDTLEHHPQRAKLALVVACAWQQLNDHTIARRFIKLAKEWGCDKKIMAQLLIAGVYNTLGRSAAIEGDETRAQTYFRLAVKGGGGDERLASHARSTNEISQLQQLQLNKQNQVTDGLLSPKVPADSQDSASTYENNTPPDVNDNPFRPGIVSYAQNFEDVMLWRALGHIEKGFYIDIGAQDPVVDSVSKAFYEHGWRGVHVEATPAYAEALRKNRPDELVIEAAVSDRIGEMTFYEIPETGLSTGDADIALRHMEKNFEVKEITVACTTLAEIFTLAGNQEIHWLKIDVEGMESQVLTGWGEAKAQPWIVVIESTLPNTQIDTHKQWEHLLLERGYRPVYFDGLNRFYVSENHSKLSEALQYGPNVFDNYTLSVTASASFC</sequence>
<gene>
    <name evidence="3" type="ORF">NMYAN_90008</name>
</gene>
<evidence type="ECO:0000313" key="4">
    <source>
        <dbReference type="Proteomes" id="UP000601736"/>
    </source>
</evidence>
<feature type="domain" description="Methyltransferase FkbM" evidence="2">
    <location>
        <begin position="258"/>
        <end position="419"/>
    </location>
</feature>
<keyword evidence="3" id="KW-0489">Methyltransferase</keyword>
<dbReference type="GO" id="GO:0032259">
    <property type="term" value="P:methylation"/>
    <property type="evidence" value="ECO:0007669"/>
    <property type="project" value="UniProtKB-KW"/>
</dbReference>
<name>A0A8H8Z3X2_9PROT</name>
<keyword evidence="3" id="KW-0808">Transferase</keyword>
<dbReference type="PANTHER" id="PTHR34203">
    <property type="entry name" value="METHYLTRANSFERASE, FKBM FAMILY PROTEIN"/>
    <property type="match status" value="1"/>
</dbReference>
<reference evidence="3" key="1">
    <citation type="submission" date="2021-02" db="EMBL/GenBank/DDBJ databases">
        <authorList>
            <person name="Han P."/>
        </authorList>
    </citation>
    <scope>NUCLEOTIDE SEQUENCE</scope>
    <source>
        <strain evidence="3">Nitrosomonas nitrosa 18-3D</strain>
    </source>
</reference>
<dbReference type="PANTHER" id="PTHR34203:SF15">
    <property type="entry name" value="SLL1173 PROTEIN"/>
    <property type="match status" value="1"/>
</dbReference>
<dbReference type="InterPro" id="IPR029063">
    <property type="entry name" value="SAM-dependent_MTases_sf"/>
</dbReference>
<dbReference type="InterPro" id="IPR052514">
    <property type="entry name" value="SAM-dependent_MTase"/>
</dbReference>
<dbReference type="Proteomes" id="UP000601736">
    <property type="component" value="Unassembled WGS sequence"/>
</dbReference>
<accession>A0A8H8Z3X2</accession>
<dbReference type="AlphaFoldDB" id="A0A8H8Z3X2"/>
<evidence type="ECO:0000259" key="2">
    <source>
        <dbReference type="Pfam" id="PF05050"/>
    </source>
</evidence>
<dbReference type="InterPro" id="IPR006342">
    <property type="entry name" value="FkbM_mtfrase"/>
</dbReference>
<evidence type="ECO:0000313" key="3">
    <source>
        <dbReference type="EMBL" id="CAE6518413.1"/>
    </source>
</evidence>
<protein>
    <submittedName>
        <fullName evidence="3">Methyltransferase, FkbM family</fullName>
    </submittedName>
</protein>